<dbReference type="Gene3D" id="3.30.300.30">
    <property type="match status" value="1"/>
</dbReference>
<dbReference type="STRING" id="1179773.BN6_22370"/>
<dbReference type="Pfam" id="PF00501">
    <property type="entry name" value="AMP-binding"/>
    <property type="match status" value="1"/>
</dbReference>
<dbReference type="InterPro" id="IPR020845">
    <property type="entry name" value="AMP-binding_CS"/>
</dbReference>
<dbReference type="InterPro" id="IPR000873">
    <property type="entry name" value="AMP-dep_synth/lig_dom"/>
</dbReference>
<organism evidence="3 4">
    <name type="scientific">Saccharothrix espanaensis (strain ATCC 51144 / DSM 44229 / JCM 9112 / NBRC 15066 / NRRL 15764)</name>
    <dbReference type="NCBI Taxonomy" id="1179773"/>
    <lineage>
        <taxon>Bacteria</taxon>
        <taxon>Bacillati</taxon>
        <taxon>Actinomycetota</taxon>
        <taxon>Actinomycetes</taxon>
        <taxon>Pseudonocardiales</taxon>
        <taxon>Pseudonocardiaceae</taxon>
        <taxon>Saccharothrix</taxon>
    </lineage>
</organism>
<evidence type="ECO:0000259" key="1">
    <source>
        <dbReference type="Pfam" id="PF00501"/>
    </source>
</evidence>
<gene>
    <name evidence="3" type="primary">nrps1-a3</name>
    <name evidence="3" type="ordered locus">BN6_22370</name>
</gene>
<keyword evidence="4" id="KW-1185">Reference proteome</keyword>
<dbReference type="InterPro" id="IPR025110">
    <property type="entry name" value="AMP-bd_C"/>
</dbReference>
<proteinExistence type="predicted"/>
<dbReference type="PROSITE" id="PS00455">
    <property type="entry name" value="AMP_BINDING"/>
    <property type="match status" value="1"/>
</dbReference>
<dbReference type="InterPro" id="IPR045851">
    <property type="entry name" value="AMP-bd_C_sf"/>
</dbReference>
<evidence type="ECO:0000259" key="2">
    <source>
        <dbReference type="Pfam" id="PF13193"/>
    </source>
</evidence>
<dbReference type="HOGENOM" id="CLU_536247_0_0_11"/>
<name>K0JZ75_SACES</name>
<dbReference type="Pfam" id="PF13193">
    <property type="entry name" value="AMP-binding_C"/>
    <property type="match status" value="1"/>
</dbReference>
<evidence type="ECO:0000313" key="4">
    <source>
        <dbReference type="Proteomes" id="UP000006281"/>
    </source>
</evidence>
<dbReference type="EMBL" id="HE804045">
    <property type="protein sequence ID" value="CCH29558.1"/>
    <property type="molecule type" value="Genomic_DNA"/>
</dbReference>
<dbReference type="eggNOG" id="COG1020">
    <property type="taxonomic scope" value="Bacteria"/>
</dbReference>
<dbReference type="BioCyc" id="SESP1179773:BN6_RS10880-MONOMER"/>
<evidence type="ECO:0000313" key="3">
    <source>
        <dbReference type="EMBL" id="CCH29558.1"/>
    </source>
</evidence>
<dbReference type="PATRIC" id="fig|1179773.3.peg.2229"/>
<dbReference type="InterPro" id="IPR042099">
    <property type="entry name" value="ANL_N_sf"/>
</dbReference>
<accession>K0JZ75</accession>
<dbReference type="KEGG" id="sesp:BN6_22370"/>
<dbReference type="OrthoDB" id="9803968at2"/>
<dbReference type="RefSeq" id="WP_015099670.1">
    <property type="nucleotide sequence ID" value="NC_019673.1"/>
</dbReference>
<feature type="domain" description="AMP-dependent synthetase/ligase" evidence="1">
    <location>
        <begin position="18"/>
        <end position="356"/>
    </location>
</feature>
<dbReference type="PANTHER" id="PTHR44394:SF1">
    <property type="entry name" value="BETA-ALANINE-ACTIVATING ENZYME"/>
    <property type="match status" value="1"/>
</dbReference>
<dbReference type="GO" id="GO:0043041">
    <property type="term" value="P:amino acid activation for nonribosomal peptide biosynthetic process"/>
    <property type="evidence" value="ECO:0007669"/>
    <property type="project" value="TreeGrafter"/>
</dbReference>
<dbReference type="AlphaFoldDB" id="K0JZ75"/>
<dbReference type="SUPFAM" id="SSF56801">
    <property type="entry name" value="Acetyl-CoA synthetase-like"/>
    <property type="match status" value="1"/>
</dbReference>
<protein>
    <submittedName>
        <fullName evidence="3">Amino acid adenylation domain-containing protein</fullName>
    </submittedName>
</protein>
<dbReference type="InterPro" id="IPR052091">
    <property type="entry name" value="Beta-ala_Activ/Resist"/>
</dbReference>
<reference evidence="3 4" key="1">
    <citation type="journal article" date="2012" name="BMC Genomics">
        <title>Complete genome sequence of Saccharothrix espanaensis DSM 44229T and comparison to the other completely sequenced Pseudonocardiaceae.</title>
        <authorList>
            <person name="Strobel T."/>
            <person name="Al-Dilaimi A."/>
            <person name="Blom J."/>
            <person name="Gessner A."/>
            <person name="Kalinowski J."/>
            <person name="Luzhetska M."/>
            <person name="Puhler A."/>
            <person name="Szczepanowski R."/>
            <person name="Bechthold A."/>
            <person name="Ruckert C."/>
        </authorList>
    </citation>
    <scope>NUCLEOTIDE SEQUENCE [LARGE SCALE GENOMIC DNA]</scope>
    <source>
        <strain evidence="4">ATCC 51144 / DSM 44229 / JCM 9112 / NBRC 15066 / NRRL 15764</strain>
    </source>
</reference>
<sequence length="508" mass="53508">MAEPRSCASALWTALCAAAASAPHEPAIHDGRRALTNAELAAAVGAAAVKLRELVPAASRVGVRLAPGVEQHIAVLGIVVAACTYVPFDVAWSAERTGYVSADAEVALMIEAGAPGVRSLPFDRLRPDAVPDLNAVPDPDVVAGLDVTPAPAVYVMYTSGTTGAPKGVQTSWPALRNRLAWMQDVHALGPDDTVLSKTSCGFDVSVWEFLWPRLHNARTSVLDVRDEGGWSSLWRVLHDDRVTVCHFVPSVARSAMRDPNVRPVPSLRLVALSGEVLDRDTAARLQELAPNARIVNMYGPTECAIDVSHWTFDAGQAWDPVPIGGGAANCTLTVRPSDDTGQGLLVISGIQVADGYIGAAAGSGGFTSIDGLGPSYDTGDLAVEVAPGVLSVVGRSDRQVKLNGVRVELDGLETVVRGHPAIQDCAVVLDADDPSISRVVVVCVPREPGTAPLTRAVRQFVRDGSAMEDFAFRLVAVDRLPLTASGKTDYPALEAHVREGSNGGQRTR</sequence>
<dbReference type="Proteomes" id="UP000006281">
    <property type="component" value="Chromosome"/>
</dbReference>
<dbReference type="Gene3D" id="3.40.50.12780">
    <property type="entry name" value="N-terminal domain of ligase-like"/>
    <property type="match status" value="1"/>
</dbReference>
<feature type="domain" description="AMP-binding enzyme C-terminal" evidence="2">
    <location>
        <begin position="412"/>
        <end position="487"/>
    </location>
</feature>
<dbReference type="PANTHER" id="PTHR44394">
    <property type="entry name" value="BETA-ALANINE-ACTIVATING ENZYME"/>
    <property type="match status" value="1"/>
</dbReference>